<dbReference type="Gene3D" id="3.30.980.10">
    <property type="entry name" value="Threonyl-trna Synthetase, Chain A, domain 2"/>
    <property type="match status" value="1"/>
</dbReference>
<comment type="similarity">
    <text evidence="5">Belongs to the RBT5 family.</text>
</comment>
<dbReference type="FunFam" id="3.30.980.10:FF:000005">
    <property type="entry name" value="Threonyl-tRNA synthetase, mitochondrial"/>
    <property type="match status" value="1"/>
</dbReference>
<dbReference type="Pfam" id="PF03129">
    <property type="entry name" value="HGTP_anticodon"/>
    <property type="match status" value="1"/>
</dbReference>
<evidence type="ECO:0000256" key="10">
    <source>
        <dbReference type="ARBA" id="ARBA00022622"/>
    </source>
</evidence>
<comment type="catalytic activity">
    <reaction evidence="19">
        <text>tRNA(Thr) + L-threonine + ATP = L-threonyl-tRNA(Thr) + AMP + diphosphate + H(+)</text>
        <dbReference type="Rhea" id="RHEA:24624"/>
        <dbReference type="Rhea" id="RHEA-COMP:9670"/>
        <dbReference type="Rhea" id="RHEA-COMP:9704"/>
        <dbReference type="ChEBI" id="CHEBI:15378"/>
        <dbReference type="ChEBI" id="CHEBI:30616"/>
        <dbReference type="ChEBI" id="CHEBI:33019"/>
        <dbReference type="ChEBI" id="CHEBI:57926"/>
        <dbReference type="ChEBI" id="CHEBI:78442"/>
        <dbReference type="ChEBI" id="CHEBI:78534"/>
        <dbReference type="ChEBI" id="CHEBI:456215"/>
        <dbReference type="EC" id="6.1.1.3"/>
    </reaction>
</comment>
<dbReference type="CDD" id="cd01667">
    <property type="entry name" value="TGS_ThrRS"/>
    <property type="match status" value="1"/>
</dbReference>
<feature type="transmembrane region" description="Helical" evidence="21">
    <location>
        <begin position="106"/>
        <end position="127"/>
    </location>
</feature>
<sequence length="1309" mass="148394">MTLFALWCLLLHAVLCKGIGATSTKLQLTPAIFNETELPKCDVNCMVQEYKTLSRRCDLYDDGCVCADEGLTKAMRSCLVVNCSLSEVTAWEAYHARTCDIPARDYSTAILATQWTLAFIVLFFVGLRYLARAPCFAHRGHGVGWDDILITVSMVFVLAGIILQSLMVQNGFGRDIWTISPAQVEKIQLYQFIGNLMYIPGVVSMKQGIVCLYLRINPPTVSRGFRNLCYGLLFSGLLFAIISLAVMVFACNPVDLSWNGLYQHHADKCIKMPAIFYLALSLNLAGNLVVFVMPIPRIVKLDLTLKDRIVTCCMFLVGVVVTVACSSRLAWVHAFIFSTNFTHDHILFNGLSMAEEALGIVCACVPPSSRVIRATWRHFRPKCQCNDSNIRRLKFYLPPEAIQPDITTVVISQNASQKWNRRSLVARHTINEDEDEAGQELVNHLGLSQWRSHSAASQSVATMDAQSTGKPGSRSEEITPCQSPEPWEHEDVGFVKWPGRASVRSPTPLQEVSQELEGHPSHCKFMLFRIARPLAASRIGFTYALKIPNTRTTFRLAISTMAPKEGQQPLELTPPPEFFATRNAIFDKRKAEREAWVAQQPREAIEIQLPNGSTKEGKSWETTPGALAREISKSLYERTVIAKVDGQLWDLERPLEKSCQLELLDFEHPDGKFVFWHSSAHVLGEAAERRYGCSLCIGPPVDDGFYYEMALPNMAAVTAQDYKPLKQLVDKAVKEKQPFERLELSKEDLLEMFAYNKYKQHIINDKIPDGTSTTVYRCGPLIDLCRGPHVPHTGRIKAFEIMKNSASYFLGDAKNDSLQRIYGVSFPDKKQLDEHKHLLEEAAKRDHRKIGQEQELFFFHQMSPGCAFFLPHGMIIFNALQSYIRDQYWKRGYQEVNSPNMFNSALWKQSGHWQHYKDDMFTLEADKDQWGLKPMNCPGHCLLFGHRERSYRELPMRIADFGILHRNEASGALTGLTRVRRFVQDDTHIFCMESQIEQEIQGLFDFLKAVYGLFGFSFRMKLSTRPDNHLGDVATWDRAEAQLSKALEEFKTQTGTPWELNPGDGAFYGPKIDITISDALKREFQCATIQLDFQLPQQFNLEYRTEEQAGPKQELTNGEKDKPKAADGGKVEDKIGKLEIKSTPPAQPDSSAGKKDEGSYRRELTPGCARPVMIHRAIYGSFERFIAILTEHFGGKWPFWLSPRQILIVPVMKAVEDYVLELQSIFREKYMHVDADLSGNTMQKKIRTGQLQQYNFIFVVGAQEKESRSVNIRNRDDPATQKMGELIPVDEAVKKLTSLRDERRLSSAL</sequence>
<dbReference type="EC" id="6.1.1.3" evidence="6"/>
<dbReference type="OrthoDB" id="5423599at2759"/>
<feature type="region of interest" description="Disordered" evidence="20">
    <location>
        <begin position="1106"/>
        <end position="1162"/>
    </location>
</feature>
<gene>
    <name evidence="25" type="ORF">Tdes44962_MAKER03502</name>
</gene>
<keyword evidence="14" id="KW-0648">Protein biosynthesis</keyword>
<feature type="domain" description="Aminoacyl-transfer RNA synthetases class-II family profile" evidence="23">
    <location>
        <begin position="871"/>
        <end position="1198"/>
    </location>
</feature>
<dbReference type="SUPFAM" id="SSF52954">
    <property type="entry name" value="Class II aaRS ABD-related"/>
    <property type="match status" value="1"/>
</dbReference>
<keyword evidence="16" id="KW-1015">Disulfide bond</keyword>
<dbReference type="GO" id="GO:0098552">
    <property type="term" value="C:side of membrane"/>
    <property type="evidence" value="ECO:0007669"/>
    <property type="project" value="UniProtKB-KW"/>
</dbReference>
<dbReference type="Gene3D" id="3.40.50.800">
    <property type="entry name" value="Anticodon-binding domain"/>
    <property type="match status" value="1"/>
</dbReference>
<dbReference type="FunFam" id="3.40.50.800:FF:000003">
    <property type="entry name" value="Threonine--tRNA ligase 2, cytoplasmic"/>
    <property type="match status" value="1"/>
</dbReference>
<dbReference type="Proteomes" id="UP001138500">
    <property type="component" value="Unassembled WGS sequence"/>
</dbReference>
<evidence type="ECO:0000256" key="15">
    <source>
        <dbReference type="ARBA" id="ARBA00023146"/>
    </source>
</evidence>
<dbReference type="Pfam" id="PF07973">
    <property type="entry name" value="tRNA_SAD"/>
    <property type="match status" value="1"/>
</dbReference>
<dbReference type="InterPro" id="IPR004095">
    <property type="entry name" value="TGS"/>
</dbReference>
<evidence type="ECO:0000256" key="18">
    <source>
        <dbReference type="ARBA" id="ARBA00031900"/>
    </source>
</evidence>
<protein>
    <recommendedName>
        <fullName evidence="6">threonine--tRNA ligase</fullName>
        <ecNumber evidence="6">6.1.1.3</ecNumber>
    </recommendedName>
    <alternativeName>
        <fullName evidence="18">Threonyl-tRNA synthetase</fullName>
    </alternativeName>
</protein>
<dbReference type="InterPro" id="IPR002314">
    <property type="entry name" value="aa-tRNA-synt_IIb"/>
</dbReference>
<dbReference type="InterPro" id="IPR036621">
    <property type="entry name" value="Anticodon-bd_dom_sf"/>
</dbReference>
<keyword evidence="11 22" id="KW-0732">Signal</keyword>
<dbReference type="GO" id="GO:0005576">
    <property type="term" value="C:extracellular region"/>
    <property type="evidence" value="ECO:0007669"/>
    <property type="project" value="UniProtKB-SubCell"/>
</dbReference>
<dbReference type="NCBIfam" id="TIGR00418">
    <property type="entry name" value="thrS"/>
    <property type="match status" value="1"/>
</dbReference>
<evidence type="ECO:0000256" key="11">
    <source>
        <dbReference type="ARBA" id="ARBA00022729"/>
    </source>
</evidence>
<dbReference type="InterPro" id="IPR018163">
    <property type="entry name" value="Thr/Ala-tRNA-synth_IIc_edit"/>
</dbReference>
<dbReference type="GO" id="GO:0005524">
    <property type="term" value="F:ATP binding"/>
    <property type="evidence" value="ECO:0007669"/>
    <property type="project" value="UniProtKB-KW"/>
</dbReference>
<evidence type="ECO:0000256" key="9">
    <source>
        <dbReference type="ARBA" id="ARBA00022598"/>
    </source>
</evidence>
<feature type="region of interest" description="Disordered" evidence="20">
    <location>
        <begin position="456"/>
        <end position="485"/>
    </location>
</feature>
<keyword evidence="17" id="KW-0449">Lipoprotein</keyword>
<keyword evidence="21" id="KW-0812">Transmembrane</keyword>
<dbReference type="PROSITE" id="PS51880">
    <property type="entry name" value="TGS"/>
    <property type="match status" value="1"/>
</dbReference>
<keyword evidence="10" id="KW-0325">Glycoprotein</keyword>
<dbReference type="Pfam" id="PF00587">
    <property type="entry name" value="tRNA-synt_2b"/>
    <property type="match status" value="1"/>
</dbReference>
<keyword evidence="12" id="KW-0547">Nucleotide-binding</keyword>
<feature type="transmembrane region" description="Helical" evidence="21">
    <location>
        <begin position="308"/>
        <end position="331"/>
    </location>
</feature>
<feature type="transmembrane region" description="Helical" evidence="21">
    <location>
        <begin position="148"/>
        <end position="167"/>
    </location>
</feature>
<comment type="caution">
    <text evidence="25">The sequence shown here is derived from an EMBL/GenBank/DDBJ whole genome shotgun (WGS) entry which is preliminary data.</text>
</comment>
<name>A0A9W7SPI9_9PEZI</name>
<dbReference type="GO" id="GO:0005739">
    <property type="term" value="C:mitochondrion"/>
    <property type="evidence" value="ECO:0007669"/>
    <property type="project" value="TreeGrafter"/>
</dbReference>
<proteinExistence type="inferred from homology"/>
<dbReference type="SMART" id="SM00863">
    <property type="entry name" value="tRNA_SAD"/>
    <property type="match status" value="1"/>
</dbReference>
<dbReference type="Gene3D" id="3.30.930.10">
    <property type="entry name" value="Bira Bifunctional Protein, Domain 2"/>
    <property type="match status" value="1"/>
</dbReference>
<dbReference type="InterPro" id="IPR047246">
    <property type="entry name" value="ThrRS_anticodon"/>
</dbReference>
<dbReference type="InterPro" id="IPR012947">
    <property type="entry name" value="tRNA_SAD"/>
</dbReference>
<feature type="compositionally biased region" description="Basic and acidic residues" evidence="20">
    <location>
        <begin position="1152"/>
        <end position="1162"/>
    </location>
</feature>
<evidence type="ECO:0000256" key="21">
    <source>
        <dbReference type="SAM" id="Phobius"/>
    </source>
</evidence>
<feature type="transmembrane region" description="Helical" evidence="21">
    <location>
        <begin position="274"/>
        <end position="296"/>
    </location>
</feature>
<keyword evidence="15" id="KW-0030">Aminoacyl-tRNA synthetase</keyword>
<evidence type="ECO:0000256" key="19">
    <source>
        <dbReference type="ARBA" id="ARBA00049515"/>
    </source>
</evidence>
<dbReference type="SUPFAM" id="SSF81271">
    <property type="entry name" value="TGS-like"/>
    <property type="match status" value="1"/>
</dbReference>
<feature type="signal peptide" evidence="22">
    <location>
        <begin position="1"/>
        <end position="16"/>
    </location>
</feature>
<dbReference type="Pfam" id="PF02824">
    <property type="entry name" value="TGS"/>
    <property type="match status" value="1"/>
</dbReference>
<evidence type="ECO:0000259" key="24">
    <source>
        <dbReference type="PROSITE" id="PS51880"/>
    </source>
</evidence>
<dbReference type="InterPro" id="IPR006195">
    <property type="entry name" value="aa-tRNA-synth_II"/>
</dbReference>
<evidence type="ECO:0000256" key="3">
    <source>
        <dbReference type="ARBA" id="ARBA00004613"/>
    </source>
</evidence>
<dbReference type="HAMAP" id="MF_00184">
    <property type="entry name" value="Thr_tRNA_synth"/>
    <property type="match status" value="1"/>
</dbReference>
<keyword evidence="7" id="KW-0963">Cytoplasm</keyword>
<keyword evidence="8" id="KW-0964">Secreted</keyword>
<dbReference type="InterPro" id="IPR008427">
    <property type="entry name" value="Extracellular_membr_CFEM_dom"/>
</dbReference>
<evidence type="ECO:0000259" key="23">
    <source>
        <dbReference type="PROSITE" id="PS50862"/>
    </source>
</evidence>
<evidence type="ECO:0000256" key="5">
    <source>
        <dbReference type="ARBA" id="ARBA00010031"/>
    </source>
</evidence>
<evidence type="ECO:0000256" key="12">
    <source>
        <dbReference type="ARBA" id="ARBA00022741"/>
    </source>
</evidence>
<evidence type="ECO:0000256" key="6">
    <source>
        <dbReference type="ARBA" id="ARBA00013163"/>
    </source>
</evidence>
<dbReference type="CDD" id="cd00860">
    <property type="entry name" value="ThrRS_anticodon"/>
    <property type="match status" value="1"/>
</dbReference>
<evidence type="ECO:0000256" key="4">
    <source>
        <dbReference type="ARBA" id="ARBA00008226"/>
    </source>
</evidence>
<evidence type="ECO:0000256" key="13">
    <source>
        <dbReference type="ARBA" id="ARBA00022840"/>
    </source>
</evidence>
<dbReference type="InterPro" id="IPR002320">
    <property type="entry name" value="Thr-tRNA-ligase_IIa"/>
</dbReference>
<dbReference type="PROSITE" id="PS50862">
    <property type="entry name" value="AA_TRNA_LIGASE_II"/>
    <property type="match status" value="1"/>
</dbReference>
<dbReference type="Pfam" id="PF05730">
    <property type="entry name" value="CFEM"/>
    <property type="match status" value="1"/>
</dbReference>
<feature type="compositionally biased region" description="Basic and acidic residues" evidence="20">
    <location>
        <begin position="1117"/>
        <end position="1140"/>
    </location>
</feature>
<dbReference type="SUPFAM" id="SSF55186">
    <property type="entry name" value="ThrRS/AlaRS common domain"/>
    <property type="match status" value="1"/>
</dbReference>
<dbReference type="InterPro" id="IPR033728">
    <property type="entry name" value="ThrRS_core"/>
</dbReference>
<reference evidence="25 26" key="2">
    <citation type="journal article" date="2021" name="Curr. Genet.">
        <title>Genetic response to nitrogen starvation in the aggressive Eucalyptus foliar pathogen Teratosphaeria destructans.</title>
        <authorList>
            <person name="Havenga M."/>
            <person name="Wingfield B.D."/>
            <person name="Wingfield M.J."/>
            <person name="Dreyer L.L."/>
            <person name="Roets F."/>
            <person name="Aylward J."/>
        </authorList>
    </citation>
    <scope>NUCLEOTIDE SEQUENCE [LARGE SCALE GENOMIC DNA]</scope>
    <source>
        <strain evidence="25">CMW44962</strain>
    </source>
</reference>
<keyword evidence="9" id="KW-0436">Ligase</keyword>
<evidence type="ECO:0000313" key="25">
    <source>
        <dbReference type="EMBL" id="KAH9826370.1"/>
    </source>
</evidence>
<dbReference type="InterPro" id="IPR012676">
    <property type="entry name" value="TGS-like"/>
</dbReference>
<dbReference type="PANTHER" id="PTHR11451">
    <property type="entry name" value="THREONINE-TRNA LIGASE"/>
    <property type="match status" value="1"/>
</dbReference>
<dbReference type="Pfam" id="PF20684">
    <property type="entry name" value="Fung_rhodopsin"/>
    <property type="match status" value="1"/>
</dbReference>
<dbReference type="PANTHER" id="PTHR11451:SF46">
    <property type="entry name" value="THREONINE--TRNA LIGASE"/>
    <property type="match status" value="1"/>
</dbReference>
<dbReference type="InterPro" id="IPR045864">
    <property type="entry name" value="aa-tRNA-synth_II/BPL/LPL"/>
</dbReference>
<comment type="subcellular location">
    <subcellularLocation>
        <location evidence="1">Cytoplasm</location>
    </subcellularLocation>
    <subcellularLocation>
        <location evidence="2">Membrane</location>
        <topology evidence="2">Lipid-anchor</topology>
        <topology evidence="2">GPI-anchor</topology>
    </subcellularLocation>
    <subcellularLocation>
        <location evidence="3">Secreted</location>
    </subcellularLocation>
</comment>
<feature type="transmembrane region" description="Helical" evidence="21">
    <location>
        <begin position="196"/>
        <end position="216"/>
    </location>
</feature>
<feature type="chain" id="PRO_5040807756" description="threonine--tRNA ligase" evidence="22">
    <location>
        <begin position="17"/>
        <end position="1309"/>
    </location>
</feature>
<dbReference type="GO" id="GO:0004829">
    <property type="term" value="F:threonine-tRNA ligase activity"/>
    <property type="evidence" value="ECO:0007669"/>
    <property type="project" value="UniProtKB-EC"/>
</dbReference>
<evidence type="ECO:0000256" key="1">
    <source>
        <dbReference type="ARBA" id="ARBA00004496"/>
    </source>
</evidence>
<dbReference type="InterPro" id="IPR004154">
    <property type="entry name" value="Anticodon-bd"/>
</dbReference>
<dbReference type="InterPro" id="IPR012675">
    <property type="entry name" value="Beta-grasp_dom_sf"/>
</dbReference>
<evidence type="ECO:0000256" key="22">
    <source>
        <dbReference type="SAM" id="SignalP"/>
    </source>
</evidence>
<feature type="transmembrane region" description="Helical" evidence="21">
    <location>
        <begin position="228"/>
        <end position="250"/>
    </location>
</feature>
<dbReference type="EMBL" id="RIBY02001990">
    <property type="protein sequence ID" value="KAH9826370.1"/>
    <property type="molecule type" value="Genomic_DNA"/>
</dbReference>
<keyword evidence="10" id="KW-0336">GPI-anchor</keyword>
<dbReference type="FunFam" id="3.10.20.30:FF:000006">
    <property type="entry name" value="Threonine--tRNA ligase, cytoplasmic"/>
    <property type="match status" value="1"/>
</dbReference>
<dbReference type="SUPFAM" id="SSF55681">
    <property type="entry name" value="Class II aaRS and biotin synthetases"/>
    <property type="match status" value="1"/>
</dbReference>
<keyword evidence="21" id="KW-1133">Transmembrane helix</keyword>
<evidence type="ECO:0000256" key="20">
    <source>
        <dbReference type="SAM" id="MobiDB-lite"/>
    </source>
</evidence>
<comment type="similarity">
    <text evidence="4">Belongs to the class-II aminoacyl-tRNA synthetase family.</text>
</comment>
<dbReference type="GO" id="GO:0006435">
    <property type="term" value="P:threonyl-tRNA aminoacylation"/>
    <property type="evidence" value="ECO:0007669"/>
    <property type="project" value="InterPro"/>
</dbReference>
<dbReference type="PRINTS" id="PR01047">
    <property type="entry name" value="TRNASYNTHTHR"/>
</dbReference>
<evidence type="ECO:0000256" key="8">
    <source>
        <dbReference type="ARBA" id="ARBA00022525"/>
    </source>
</evidence>
<evidence type="ECO:0000256" key="17">
    <source>
        <dbReference type="ARBA" id="ARBA00023288"/>
    </source>
</evidence>
<keyword evidence="21" id="KW-0472">Membrane</keyword>
<dbReference type="InterPro" id="IPR049326">
    <property type="entry name" value="Rhodopsin_dom_fungi"/>
</dbReference>
<feature type="compositionally biased region" description="Polar residues" evidence="20">
    <location>
        <begin position="456"/>
        <end position="470"/>
    </location>
</feature>
<evidence type="ECO:0000256" key="16">
    <source>
        <dbReference type="ARBA" id="ARBA00023157"/>
    </source>
</evidence>
<accession>A0A9W7SPI9</accession>
<evidence type="ECO:0000313" key="26">
    <source>
        <dbReference type="Proteomes" id="UP001138500"/>
    </source>
</evidence>
<feature type="domain" description="TGS" evidence="24">
    <location>
        <begin position="603"/>
        <end position="665"/>
    </location>
</feature>
<keyword evidence="13" id="KW-0067">ATP-binding</keyword>
<evidence type="ECO:0000256" key="7">
    <source>
        <dbReference type="ARBA" id="ARBA00022490"/>
    </source>
</evidence>
<evidence type="ECO:0000256" key="14">
    <source>
        <dbReference type="ARBA" id="ARBA00022917"/>
    </source>
</evidence>
<dbReference type="CDD" id="cd00771">
    <property type="entry name" value="ThrRS_core"/>
    <property type="match status" value="1"/>
</dbReference>
<organism evidence="25 26">
    <name type="scientific">Teratosphaeria destructans</name>
    <dbReference type="NCBI Taxonomy" id="418781"/>
    <lineage>
        <taxon>Eukaryota</taxon>
        <taxon>Fungi</taxon>
        <taxon>Dikarya</taxon>
        <taxon>Ascomycota</taxon>
        <taxon>Pezizomycotina</taxon>
        <taxon>Dothideomycetes</taxon>
        <taxon>Dothideomycetidae</taxon>
        <taxon>Mycosphaerellales</taxon>
        <taxon>Teratosphaeriaceae</taxon>
        <taxon>Teratosphaeria</taxon>
    </lineage>
</organism>
<reference evidence="25 26" key="1">
    <citation type="journal article" date="2018" name="IMA Fungus">
        <title>IMA Genome-F 10: Nine draft genome sequences of Claviceps purpurea s.lat., including C. arundinis, C. humidiphila, and C. cf. spartinae, pseudomolecules for the pitch canker pathogen Fusarium circinatum, draft genome of Davidsoniella eucalypti, Grosmannia galeiformis, Quambalaria eucalypti, and Teratosphaeria destructans.</title>
        <authorList>
            <person name="Wingfield B.D."/>
            <person name="Liu M."/>
            <person name="Nguyen H.D."/>
            <person name="Lane F.A."/>
            <person name="Morgan S.W."/>
            <person name="De Vos L."/>
            <person name="Wilken P.M."/>
            <person name="Duong T.A."/>
            <person name="Aylward J."/>
            <person name="Coetzee M.P."/>
            <person name="Dadej K."/>
            <person name="De Beer Z.W."/>
            <person name="Findlay W."/>
            <person name="Havenga M."/>
            <person name="Kolarik M."/>
            <person name="Menzies J.G."/>
            <person name="Naidoo K."/>
            <person name="Pochopski O."/>
            <person name="Shoukouhi P."/>
            <person name="Santana Q.C."/>
            <person name="Seifert K.A."/>
            <person name="Soal N."/>
            <person name="Steenkamp E.T."/>
            <person name="Tatham C.T."/>
            <person name="van der Nest M.A."/>
            <person name="Wingfield M.J."/>
        </authorList>
    </citation>
    <scope>NUCLEOTIDE SEQUENCE [LARGE SCALE GENOMIC DNA]</scope>
    <source>
        <strain evidence="25">CMW44962</strain>
    </source>
</reference>
<keyword evidence="26" id="KW-1185">Reference proteome</keyword>
<dbReference type="Gene3D" id="3.10.20.30">
    <property type="match status" value="1"/>
</dbReference>
<evidence type="ECO:0000256" key="2">
    <source>
        <dbReference type="ARBA" id="ARBA00004589"/>
    </source>
</evidence>